<dbReference type="InterPro" id="IPR000528">
    <property type="entry name" value="Plant_nsLTP"/>
</dbReference>
<dbReference type="InterPro" id="IPR036312">
    <property type="entry name" value="Bifun_inhib/LTP/seed_sf"/>
</dbReference>
<keyword evidence="4" id="KW-0472">Membrane</keyword>
<dbReference type="InterPro" id="IPR043325">
    <property type="entry name" value="LTSS"/>
</dbReference>
<evidence type="ECO:0000256" key="9">
    <source>
        <dbReference type="SAM" id="SignalP"/>
    </source>
</evidence>
<dbReference type="AlphaFoldDB" id="A0A6P8BPZ4"/>
<keyword evidence="5 9" id="KW-0732">Signal</keyword>
<evidence type="ECO:0000259" key="10">
    <source>
        <dbReference type="SMART" id="SM00499"/>
    </source>
</evidence>
<reference evidence="12" key="2">
    <citation type="submission" date="2025-08" db="UniProtKB">
        <authorList>
            <consortium name="RefSeq"/>
        </authorList>
    </citation>
    <scope>IDENTIFICATION</scope>
    <source>
        <tissue evidence="12">Leaf</tissue>
    </source>
</reference>
<dbReference type="PANTHER" id="PTHR33044">
    <property type="entry name" value="BIFUNCTIONAL INHIBITOR/LIPID-TRANSFER PROTEIN/SEED STORAGE 2S ALBUMIN SUPERFAMILY PROTEIN-RELATED"/>
    <property type="match status" value="1"/>
</dbReference>
<evidence type="ECO:0000256" key="2">
    <source>
        <dbReference type="ARBA" id="ARBA00009748"/>
    </source>
</evidence>
<evidence type="ECO:0000256" key="4">
    <source>
        <dbReference type="ARBA" id="ARBA00022622"/>
    </source>
</evidence>
<keyword evidence="3" id="KW-1003">Cell membrane</keyword>
<dbReference type="InterPro" id="IPR016140">
    <property type="entry name" value="Bifunc_inhib/LTP/seed_store"/>
</dbReference>
<evidence type="ECO:0000313" key="12">
    <source>
        <dbReference type="RefSeq" id="XP_031371901.1"/>
    </source>
</evidence>
<keyword evidence="7" id="KW-0325">Glycoprotein</keyword>
<evidence type="ECO:0000256" key="5">
    <source>
        <dbReference type="ARBA" id="ARBA00022729"/>
    </source>
</evidence>
<dbReference type="Pfam" id="PF14368">
    <property type="entry name" value="LTP_2"/>
    <property type="match status" value="1"/>
</dbReference>
<evidence type="ECO:0000256" key="7">
    <source>
        <dbReference type="ARBA" id="ARBA00023180"/>
    </source>
</evidence>
<gene>
    <name evidence="12" type="primary">LOC116187378</name>
</gene>
<keyword evidence="6" id="KW-1015">Disulfide bond</keyword>
<dbReference type="GeneID" id="116187378"/>
<feature type="domain" description="Bifunctional inhibitor/plant lipid transfer protein/seed storage helical" evidence="10">
    <location>
        <begin position="34"/>
        <end position="111"/>
    </location>
</feature>
<dbReference type="OrthoDB" id="911994at2759"/>
<dbReference type="SMART" id="SM00499">
    <property type="entry name" value="AAI"/>
    <property type="match status" value="1"/>
</dbReference>
<evidence type="ECO:0000256" key="8">
    <source>
        <dbReference type="ARBA" id="ARBA00023288"/>
    </source>
</evidence>
<dbReference type="SUPFAM" id="SSF47699">
    <property type="entry name" value="Bifunctional inhibitor/lipid-transfer protein/seed storage 2S albumin"/>
    <property type="match status" value="1"/>
</dbReference>
<sequence length="199" mass="21819">MAITRRNELVTDLALAVVLAALLLFHGASAQSGCTSSLLGLTPCLSYVSGNSSTPSSTCCSRLAGIVQSQPQCLCLLFNGRASSSSYNINQTLALALPGACNVQTPPVSRCSCTIYAHNVPIEPSYKFSRRRHTGHYYSDYIISARHSPRNRVEDSSDHGYREHIRCEHKSEAVPLLHCLRPSIRSVSLGHFQILRFKK</sequence>
<evidence type="ECO:0000256" key="3">
    <source>
        <dbReference type="ARBA" id="ARBA00022475"/>
    </source>
</evidence>
<reference evidence="11" key="1">
    <citation type="journal article" date="2020" name="Plant Biotechnol. J.">
        <title>The pomegranate (Punica granatum L.) draft genome dissects genetic divergence between soft- and hard-seeded cultivars.</title>
        <authorList>
            <person name="Luo X."/>
            <person name="Li H."/>
            <person name="Wu Z."/>
            <person name="Yao W."/>
            <person name="Zhao P."/>
            <person name="Cao D."/>
            <person name="Yu H."/>
            <person name="Li K."/>
            <person name="Poudel K."/>
            <person name="Zhao D."/>
            <person name="Zhang F."/>
            <person name="Xia X."/>
            <person name="Chen L."/>
            <person name="Wang Q."/>
            <person name="Jing D."/>
            <person name="Cao S."/>
        </authorList>
    </citation>
    <scope>NUCLEOTIDE SEQUENCE [LARGE SCALE GENOMIC DNA]</scope>
    <source>
        <strain evidence="11">cv. Tunisia</strain>
    </source>
</reference>
<protein>
    <submittedName>
        <fullName evidence="12">Non-specific lipid-transfer protein-like isoform X1</fullName>
    </submittedName>
</protein>
<evidence type="ECO:0000313" key="11">
    <source>
        <dbReference type="Proteomes" id="UP000515151"/>
    </source>
</evidence>
<dbReference type="FunFam" id="1.10.110.10:FF:000001">
    <property type="entry name" value="Bifunctional inhibitor/lipid-transfer protein/seed storage 2S albumin superfamily protein"/>
    <property type="match status" value="1"/>
</dbReference>
<evidence type="ECO:0000256" key="6">
    <source>
        <dbReference type="ARBA" id="ARBA00023157"/>
    </source>
</evidence>
<dbReference type="Proteomes" id="UP000515151">
    <property type="component" value="Chromosome 8"/>
</dbReference>
<proteinExistence type="inferred from homology"/>
<keyword evidence="11" id="KW-1185">Reference proteome</keyword>
<dbReference type="GO" id="GO:0006869">
    <property type="term" value="P:lipid transport"/>
    <property type="evidence" value="ECO:0007669"/>
    <property type="project" value="InterPro"/>
</dbReference>
<dbReference type="Gene3D" id="1.10.110.10">
    <property type="entry name" value="Plant lipid-transfer and hydrophobic proteins"/>
    <property type="match status" value="1"/>
</dbReference>
<dbReference type="GO" id="GO:0008289">
    <property type="term" value="F:lipid binding"/>
    <property type="evidence" value="ECO:0007669"/>
    <property type="project" value="InterPro"/>
</dbReference>
<keyword evidence="4" id="KW-0336">GPI-anchor</keyword>
<dbReference type="GO" id="GO:0005886">
    <property type="term" value="C:plasma membrane"/>
    <property type="evidence" value="ECO:0007669"/>
    <property type="project" value="UniProtKB-SubCell"/>
</dbReference>
<dbReference type="PRINTS" id="PR00382">
    <property type="entry name" value="LIPIDTRNSFER"/>
</dbReference>
<organism evidence="11 12">
    <name type="scientific">Punica granatum</name>
    <name type="common">Pomegranate</name>
    <dbReference type="NCBI Taxonomy" id="22663"/>
    <lineage>
        <taxon>Eukaryota</taxon>
        <taxon>Viridiplantae</taxon>
        <taxon>Streptophyta</taxon>
        <taxon>Embryophyta</taxon>
        <taxon>Tracheophyta</taxon>
        <taxon>Spermatophyta</taxon>
        <taxon>Magnoliopsida</taxon>
        <taxon>eudicotyledons</taxon>
        <taxon>Gunneridae</taxon>
        <taxon>Pentapetalae</taxon>
        <taxon>rosids</taxon>
        <taxon>malvids</taxon>
        <taxon>Myrtales</taxon>
        <taxon>Lythraceae</taxon>
        <taxon>Punica</taxon>
    </lineage>
</organism>
<feature type="signal peptide" evidence="9">
    <location>
        <begin position="1"/>
        <end position="30"/>
    </location>
</feature>
<dbReference type="CDD" id="cd00010">
    <property type="entry name" value="AAI_LTSS"/>
    <property type="match status" value="1"/>
</dbReference>
<dbReference type="RefSeq" id="XP_031371901.1">
    <property type="nucleotide sequence ID" value="XM_031516041.1"/>
</dbReference>
<accession>A0A6P8BPZ4</accession>
<dbReference type="GO" id="GO:0098552">
    <property type="term" value="C:side of membrane"/>
    <property type="evidence" value="ECO:0007669"/>
    <property type="project" value="UniProtKB-KW"/>
</dbReference>
<feature type="chain" id="PRO_5027657129" evidence="9">
    <location>
        <begin position="31"/>
        <end position="199"/>
    </location>
</feature>
<comment type="subcellular location">
    <subcellularLocation>
        <location evidence="1">Cell membrane</location>
        <topology evidence="1">Lipid-anchor</topology>
        <topology evidence="1">GPI-anchor</topology>
    </subcellularLocation>
</comment>
<keyword evidence="8" id="KW-0449">Lipoprotein</keyword>
<name>A0A6P8BPZ4_PUNGR</name>
<evidence type="ECO:0000256" key="1">
    <source>
        <dbReference type="ARBA" id="ARBA00004609"/>
    </source>
</evidence>
<comment type="similarity">
    <text evidence="2">Belongs to the plant LTP family.</text>
</comment>